<evidence type="ECO:0000256" key="1">
    <source>
        <dbReference type="ARBA" id="ARBA00022737"/>
    </source>
</evidence>
<name>A0A5N6XCV4_9EURO</name>
<dbReference type="InterPro" id="IPR007111">
    <property type="entry name" value="NACHT_NTPase"/>
</dbReference>
<dbReference type="Gene3D" id="1.25.40.20">
    <property type="entry name" value="Ankyrin repeat-containing domain"/>
    <property type="match status" value="1"/>
</dbReference>
<feature type="domain" description="NACHT" evidence="3">
    <location>
        <begin position="452"/>
        <end position="600"/>
    </location>
</feature>
<dbReference type="SUPFAM" id="SSF48403">
    <property type="entry name" value="Ankyrin repeat"/>
    <property type="match status" value="1"/>
</dbReference>
<dbReference type="Proteomes" id="UP000325945">
    <property type="component" value="Unassembled WGS sequence"/>
</dbReference>
<dbReference type="PROSITE" id="PS50837">
    <property type="entry name" value="NACHT"/>
    <property type="match status" value="1"/>
</dbReference>
<keyword evidence="5" id="KW-1185">Reference proteome</keyword>
<proteinExistence type="predicted"/>
<dbReference type="EMBL" id="ML741776">
    <property type="protein sequence ID" value="KAE8329949.1"/>
    <property type="molecule type" value="Genomic_DNA"/>
</dbReference>
<dbReference type="Pfam" id="PF24883">
    <property type="entry name" value="NPHP3_N"/>
    <property type="match status" value="1"/>
</dbReference>
<gene>
    <name evidence="4" type="ORF">BDV39DRAFT_213438</name>
</gene>
<reference evidence="5" key="1">
    <citation type="submission" date="2019-04" db="EMBL/GenBank/DDBJ databases">
        <title>Friends and foes A comparative genomics studyof 23 Aspergillus species from section Flavi.</title>
        <authorList>
            <consortium name="DOE Joint Genome Institute"/>
            <person name="Kjaerbolling I."/>
            <person name="Vesth T."/>
            <person name="Frisvad J.C."/>
            <person name="Nybo J.L."/>
            <person name="Theobald S."/>
            <person name="Kildgaard S."/>
            <person name="Isbrandt T."/>
            <person name="Kuo A."/>
            <person name="Sato A."/>
            <person name="Lyhne E.K."/>
            <person name="Kogle M.E."/>
            <person name="Wiebenga A."/>
            <person name="Kun R.S."/>
            <person name="Lubbers R.J."/>
            <person name="Makela M.R."/>
            <person name="Barry K."/>
            <person name="Chovatia M."/>
            <person name="Clum A."/>
            <person name="Daum C."/>
            <person name="Haridas S."/>
            <person name="He G."/>
            <person name="LaButti K."/>
            <person name="Lipzen A."/>
            <person name="Mondo S."/>
            <person name="Riley R."/>
            <person name="Salamov A."/>
            <person name="Simmons B.A."/>
            <person name="Magnuson J.K."/>
            <person name="Henrissat B."/>
            <person name="Mortensen U.H."/>
            <person name="Larsen T.O."/>
            <person name="Devries R.P."/>
            <person name="Grigoriev I.V."/>
            <person name="Machida M."/>
            <person name="Baker S.E."/>
            <person name="Andersen M.R."/>
        </authorList>
    </citation>
    <scope>NUCLEOTIDE SEQUENCE [LARGE SCALE GENOMIC DNA]</scope>
    <source>
        <strain evidence="5">CBS 130017</strain>
    </source>
</reference>
<dbReference type="PANTHER" id="PTHR10039:SF16">
    <property type="entry name" value="GPI INOSITOL-DEACYLASE"/>
    <property type="match status" value="1"/>
</dbReference>
<organism evidence="4 5">
    <name type="scientific">Aspergillus sergii</name>
    <dbReference type="NCBI Taxonomy" id="1034303"/>
    <lineage>
        <taxon>Eukaryota</taxon>
        <taxon>Fungi</taxon>
        <taxon>Dikarya</taxon>
        <taxon>Ascomycota</taxon>
        <taxon>Pezizomycotina</taxon>
        <taxon>Eurotiomycetes</taxon>
        <taxon>Eurotiomycetidae</taxon>
        <taxon>Eurotiales</taxon>
        <taxon>Aspergillaceae</taxon>
        <taxon>Aspergillus</taxon>
        <taxon>Aspergillus subgen. Circumdati</taxon>
    </lineage>
</organism>
<feature type="region of interest" description="Disordered" evidence="2">
    <location>
        <begin position="16"/>
        <end position="163"/>
    </location>
</feature>
<evidence type="ECO:0000259" key="3">
    <source>
        <dbReference type="PROSITE" id="PS50837"/>
    </source>
</evidence>
<evidence type="ECO:0000313" key="4">
    <source>
        <dbReference type="EMBL" id="KAE8329949.1"/>
    </source>
</evidence>
<dbReference type="InterPro" id="IPR036770">
    <property type="entry name" value="Ankyrin_rpt-contain_sf"/>
</dbReference>
<feature type="compositionally biased region" description="Basic and acidic residues" evidence="2">
    <location>
        <begin position="61"/>
        <end position="96"/>
    </location>
</feature>
<accession>A0A5N6XCV4</accession>
<dbReference type="InterPro" id="IPR027417">
    <property type="entry name" value="P-loop_NTPase"/>
</dbReference>
<dbReference type="InterPro" id="IPR055530">
    <property type="entry name" value="DUF7104"/>
</dbReference>
<protein>
    <recommendedName>
        <fullName evidence="3">NACHT domain-containing protein</fullName>
    </recommendedName>
</protein>
<evidence type="ECO:0000313" key="5">
    <source>
        <dbReference type="Proteomes" id="UP000325945"/>
    </source>
</evidence>
<feature type="compositionally biased region" description="Basic and acidic residues" evidence="2">
    <location>
        <begin position="33"/>
        <end position="49"/>
    </location>
</feature>
<dbReference type="SUPFAM" id="SSF52540">
    <property type="entry name" value="P-loop containing nucleoside triphosphate hydrolases"/>
    <property type="match status" value="1"/>
</dbReference>
<dbReference type="Pfam" id="PF23397">
    <property type="entry name" value="DUF7104"/>
    <property type="match status" value="3"/>
</dbReference>
<dbReference type="Gene3D" id="3.40.50.300">
    <property type="entry name" value="P-loop containing nucleotide triphosphate hydrolases"/>
    <property type="match status" value="1"/>
</dbReference>
<dbReference type="InterPro" id="IPR056884">
    <property type="entry name" value="NPHP3-like_N"/>
</dbReference>
<feature type="compositionally biased region" description="Basic and acidic residues" evidence="2">
    <location>
        <begin position="130"/>
        <end position="140"/>
    </location>
</feature>
<feature type="compositionally biased region" description="Basic and acidic residues" evidence="2">
    <location>
        <begin position="153"/>
        <end position="163"/>
    </location>
</feature>
<dbReference type="PANTHER" id="PTHR10039">
    <property type="entry name" value="AMELOGENIN"/>
    <property type="match status" value="1"/>
</dbReference>
<keyword evidence="1" id="KW-0677">Repeat</keyword>
<sequence>MLGKLREKLCCFHKGERIDDTEENFRPANLSQKGKDGAASESGKSRIEAAKNASVDQPVNDTKHLNEKQTEKNSKTRNPDQQDDVKCLEEAKHDGVDADVSPLSKPHTKETSLEEDEEFGDPKTGPKALNELKNDHKQDEAETPECSVSKTTPADEKAVERSDKPGNADLWQRAFDELNEELKGRLREDEAMSLDNAIKEVIDRTKESFDAYQNGGLKFKKYDGKEVNVRDVAKKILNSAIHCSDIIKGIAAFDPSNHASSAWGIVSLGLTMAKNSVDQREATFESSEFLADILARYVILDSHCREKKLPSSDGLDNAIVQVYKAILEYTAEVKKRQSAGPLNRMGNSIFPVSDTELNRLQSAVKDQDQKVSNWSQINNYIYQSTRADEILASIEKVYRKINSDERDKILKWLSDIQYSHTQNDHQRVRTHKTGDWLLSSDKYREWKATPGKFLWLHGPAGSGKSILCSTIIQDIEKDCSNDLSSIFSFWYFQFSRDETQNVKNMTRSIIRQLVAEELPGSLVSLWAEHGRKNREPNQDKFSTVLNDVINNYTGDRLFLIFDALDECPDNEAHERDLLFQVLKGLIDEHGKKIHLLATSRYEENIRCHLEESLKIDLEYRMNDDVEAFVRDALDHGKLRKWKKEKGVNDQILAKLLDTKEPRRFRWADLQIKRLETCKTRNKIMESLEKIPKTLEETYQRILQDIAEDDKEDARSILTWLSFSLEPLRPETVAAVVGFPHPEDVVKTCTTYLVTVSPSNGTIKLAHFSVKEFLVVPESIDWYQLTKNGGHMDIANRALDDMLEKTEVLTEEAVHDLPLLNYAVRYWRGHFSELTVSSVGFPGLEKKIHRLFEERIAYLNWQRVARNNFLLSSWESDIGNDAVEPPIYLACKMGMQSVVERLLSQGANPCTEFGNFVHERNTYQAAAWNGHLNVVKLLLGNIEVSVEIASNIVRVVNIDKASHGEVEDLLNILLSTEVLYDKTANGCVLLNEDFVKAIVGHVMWSGPRLMCHLLDRQDKLEVPVTESVLEAALLREDGGETMRVLLDRRRKDIQITEGLMHIVASFSDSIPDISELILQHWGATVPLNQEIIVEFVRYAPANVMELLLQIRGPEIQVTEDLLVEEAATNEDGAVFGLLWERVSGFEITSKVWQCIVSRSEEDSEWTEMVLAKCPQRYFLENEKIEEVANDGSGLPLMRMLLEKREAGLFVFDVSEATMIAAASNWSCPQQMMELVINNADSEISINEKIVCLAIRNRSECESAMKYLLELDKNVQITEEVLVSAAASYYPGNRVFELLFNKFPDAPMTDRVFKAAWPMSKGLLSLWLKRGRHVQDCQLIGRLLGQGIVSLQDLTKLLDEGLVEIDDNLVDAVGTQKALIMALHGNDITVTEEVVLRALDEVCVDGQAFQILMDGPGSAVPVTEKILEKAFLKDQSKLLDFLLKEGQNWNLQKVWDAIWRNHGCFLRDIVRCSNALLKYGEFDVSQTLLEFLHLHAKGGFSVEDLDGLVNLCAGRDISAPAIEILSVILFGWGNAKTIRVLIDRLGLVISITKQVWYALWLNKRFSFKQKVIISHILLEYGEFDVSDILLEFLPLHAKEKNGFWDEEINELVNLCVGQDISAPATEMFSEILFEYGNANSIMKAADQNIKVAEAKAEAEED</sequence>
<evidence type="ECO:0000256" key="2">
    <source>
        <dbReference type="SAM" id="MobiDB-lite"/>
    </source>
</evidence>